<dbReference type="PANTHER" id="PTHR43226:SF3">
    <property type="entry name" value="XAA-PRO AMINOPEPTIDASE AN0832-RELATED"/>
    <property type="match status" value="1"/>
</dbReference>
<keyword evidence="11" id="KW-0464">Manganese</keyword>
<evidence type="ECO:0000313" key="15">
    <source>
        <dbReference type="EMBL" id="KKY20301.1"/>
    </source>
</evidence>
<proteinExistence type="inferred from homology"/>
<dbReference type="GO" id="GO:0070006">
    <property type="term" value="F:metalloaminopeptidase activity"/>
    <property type="evidence" value="ECO:0007669"/>
    <property type="project" value="InterPro"/>
</dbReference>
<keyword evidence="8" id="KW-0479">Metal-binding</keyword>
<dbReference type="CDD" id="cd01087">
    <property type="entry name" value="Prolidase"/>
    <property type="match status" value="1"/>
</dbReference>
<comment type="cofactor">
    <cofactor evidence="2">
        <name>Mn(2+)</name>
        <dbReference type="ChEBI" id="CHEBI:29035"/>
    </cofactor>
</comment>
<dbReference type="OrthoDB" id="10261878at2759"/>
<dbReference type="GO" id="GO:0006508">
    <property type="term" value="P:proteolysis"/>
    <property type="evidence" value="ECO:0007669"/>
    <property type="project" value="UniProtKB-KW"/>
</dbReference>
<evidence type="ECO:0000256" key="8">
    <source>
        <dbReference type="ARBA" id="ARBA00022723"/>
    </source>
</evidence>
<reference evidence="15 16" key="2">
    <citation type="submission" date="2015-05" db="EMBL/GenBank/DDBJ databases">
        <authorList>
            <person name="Morales-Cruz A."/>
            <person name="Amrine K.C."/>
            <person name="Cantu D."/>
        </authorList>
    </citation>
    <scope>NUCLEOTIDE SEQUENCE [LARGE SCALE GENOMIC DNA]</scope>
    <source>
        <strain evidence="15">UCRPC4</strain>
    </source>
</reference>
<keyword evidence="16" id="KW-1185">Reference proteome</keyword>
<dbReference type="Gene3D" id="3.40.350.10">
    <property type="entry name" value="Creatinase/prolidase N-terminal domain"/>
    <property type="match status" value="1"/>
</dbReference>
<evidence type="ECO:0000256" key="11">
    <source>
        <dbReference type="ARBA" id="ARBA00023211"/>
    </source>
</evidence>
<comment type="catalytic activity">
    <reaction evidence="1">
        <text>Release of any N-terminal amino acid, including proline, that is linked to proline, even from a dipeptide or tripeptide.</text>
        <dbReference type="EC" id="3.4.11.9"/>
    </reaction>
</comment>
<evidence type="ECO:0000256" key="5">
    <source>
        <dbReference type="ARBA" id="ARBA00012574"/>
    </source>
</evidence>
<dbReference type="InterPro" id="IPR036005">
    <property type="entry name" value="Creatinase/aminopeptidase-like"/>
</dbReference>
<evidence type="ECO:0000259" key="14">
    <source>
        <dbReference type="SMART" id="SM01011"/>
    </source>
</evidence>
<evidence type="ECO:0000256" key="7">
    <source>
        <dbReference type="ARBA" id="ARBA00022670"/>
    </source>
</evidence>
<keyword evidence="7" id="KW-0645">Protease</keyword>
<evidence type="ECO:0000313" key="16">
    <source>
        <dbReference type="Proteomes" id="UP000053317"/>
    </source>
</evidence>
<evidence type="ECO:0000256" key="1">
    <source>
        <dbReference type="ARBA" id="ARBA00001424"/>
    </source>
</evidence>
<feature type="domain" description="Aminopeptidase P N-terminal" evidence="14">
    <location>
        <begin position="26"/>
        <end position="157"/>
    </location>
</feature>
<dbReference type="Pfam" id="PF05195">
    <property type="entry name" value="AMP_N"/>
    <property type="match status" value="1"/>
</dbReference>
<name>A0A0G2EDG8_PHACM</name>
<gene>
    <name evidence="15" type="ORF">UCRPC4_g04191</name>
</gene>
<comment type="similarity">
    <text evidence="4">Belongs to the peptidase M24B family.</text>
</comment>
<evidence type="ECO:0000256" key="13">
    <source>
        <dbReference type="ARBA" id="ARBA00032413"/>
    </source>
</evidence>
<dbReference type="SUPFAM" id="SSF55920">
    <property type="entry name" value="Creatinase/aminopeptidase"/>
    <property type="match status" value="1"/>
</dbReference>
<dbReference type="GO" id="GO:0030145">
    <property type="term" value="F:manganese ion binding"/>
    <property type="evidence" value="ECO:0007669"/>
    <property type="project" value="InterPro"/>
</dbReference>
<evidence type="ECO:0000256" key="2">
    <source>
        <dbReference type="ARBA" id="ARBA00001936"/>
    </source>
</evidence>
<evidence type="ECO:0000256" key="10">
    <source>
        <dbReference type="ARBA" id="ARBA00023049"/>
    </source>
</evidence>
<evidence type="ECO:0000256" key="4">
    <source>
        <dbReference type="ARBA" id="ARBA00008766"/>
    </source>
</evidence>
<comment type="caution">
    <text evidence="15">The sequence shown here is derived from an EMBL/GenBank/DDBJ whole genome shotgun (WGS) entry which is preliminary data.</text>
</comment>
<dbReference type="PANTHER" id="PTHR43226">
    <property type="entry name" value="XAA-PRO AMINOPEPTIDASE 3"/>
    <property type="match status" value="1"/>
</dbReference>
<dbReference type="Gene3D" id="3.90.230.10">
    <property type="entry name" value="Creatinase/methionine aminopeptidase superfamily"/>
    <property type="match status" value="1"/>
</dbReference>
<keyword evidence="9" id="KW-0378">Hydrolase</keyword>
<dbReference type="AlphaFoldDB" id="A0A0G2EDG8"/>
<evidence type="ECO:0000256" key="3">
    <source>
        <dbReference type="ARBA" id="ARBA00002443"/>
    </source>
</evidence>
<dbReference type="InterPro" id="IPR007865">
    <property type="entry name" value="Aminopep_P_N"/>
</dbReference>
<accession>A0A0G2EDG8</accession>
<evidence type="ECO:0000256" key="12">
    <source>
        <dbReference type="ARBA" id="ARBA00030849"/>
    </source>
</evidence>
<dbReference type="InterPro" id="IPR052433">
    <property type="entry name" value="X-Pro_dipept-like"/>
</dbReference>
<dbReference type="SUPFAM" id="SSF53092">
    <property type="entry name" value="Creatinase/prolidase N-terminal domain"/>
    <property type="match status" value="1"/>
</dbReference>
<evidence type="ECO:0000256" key="9">
    <source>
        <dbReference type="ARBA" id="ARBA00022801"/>
    </source>
</evidence>
<reference evidence="15 16" key="1">
    <citation type="submission" date="2015-05" db="EMBL/GenBank/DDBJ databases">
        <title>Distinctive expansion of gene families associated with plant cell wall degradation and secondary metabolism in the genomes of grapevine trunk pathogens.</title>
        <authorList>
            <person name="Lawrence D.P."/>
            <person name="Travadon R."/>
            <person name="Rolshausen P.E."/>
            <person name="Baumgartner K."/>
        </authorList>
    </citation>
    <scope>NUCLEOTIDE SEQUENCE [LARGE SCALE GENOMIC DNA]</scope>
    <source>
        <strain evidence="15">UCRPC4</strain>
    </source>
</reference>
<sequence length="486" mass="54418">MALEMIDQDDYVNIQITVPAHEVDKYPAKQHVQNVAAKLGVEEGLIYLPGQQTRSLEDSDQDVPFRQLRYFYYLTGVDVPDAFVTYDIAKDLLTLYISIIPPLQAIWFGKGLNIEQAESSYDVDVVKSAETLKSDLTKWIGNHAGMPIYLLHAEQKPKLDYSLVADPFETASLQYAMDTCRVIKDSSEIGLLRKANEIACIAHTEVLKNIRHFSHERQVQAIFEDACTSRGVTTQSYNVIAGSGPNAAILHYMENNEPFGDRQLLLLDAGPDWNCYASDVTRTIPISGTWPSQEAKDIYDLVDKMQAEFIKGIKPGARYRDLNNLARCIMVEGLQKLGIFKSHHPTQTVIDSGATQIFSYHSYGHHIGLEVHDVSPRPITGLSKSDQAMACRQFRAVPAPHLMDAVLLEENMVVTVEPGIYFSEIVLEELVDDSLKDFIDLEVARRYLPVGGVRIEDDILVTKDGYENITTAPKGEDALKIIRGEL</sequence>
<organism evidence="15 16">
    <name type="scientific">Phaeomoniella chlamydospora</name>
    <name type="common">Phaeoacremonium chlamydosporum</name>
    <dbReference type="NCBI Taxonomy" id="158046"/>
    <lineage>
        <taxon>Eukaryota</taxon>
        <taxon>Fungi</taxon>
        <taxon>Dikarya</taxon>
        <taxon>Ascomycota</taxon>
        <taxon>Pezizomycotina</taxon>
        <taxon>Eurotiomycetes</taxon>
        <taxon>Chaetothyriomycetidae</taxon>
        <taxon>Phaeomoniellales</taxon>
        <taxon>Phaeomoniellaceae</taxon>
        <taxon>Phaeomoniella</taxon>
    </lineage>
</organism>
<dbReference type="SMART" id="SM01011">
    <property type="entry name" value="AMP_N"/>
    <property type="match status" value="1"/>
</dbReference>
<dbReference type="InterPro" id="IPR029149">
    <property type="entry name" value="Creatin/AminoP/Spt16_N"/>
</dbReference>
<keyword evidence="10" id="KW-0482">Metalloprotease</keyword>
<dbReference type="EC" id="3.4.11.9" evidence="5"/>
<dbReference type="EMBL" id="LCWF01000098">
    <property type="protein sequence ID" value="KKY20301.1"/>
    <property type="molecule type" value="Genomic_DNA"/>
</dbReference>
<evidence type="ECO:0000256" key="6">
    <source>
        <dbReference type="ARBA" id="ARBA00022438"/>
    </source>
</evidence>
<dbReference type="InterPro" id="IPR000994">
    <property type="entry name" value="Pept_M24"/>
</dbReference>
<dbReference type="Pfam" id="PF00557">
    <property type="entry name" value="Peptidase_M24"/>
    <property type="match status" value="1"/>
</dbReference>
<protein>
    <recommendedName>
        <fullName evidence="5">Xaa-Pro aminopeptidase</fullName>
        <ecNumber evidence="5">3.4.11.9</ecNumber>
    </recommendedName>
    <alternativeName>
        <fullName evidence="12">Aminoacylproline aminopeptidase</fullName>
    </alternativeName>
    <alternativeName>
        <fullName evidence="13">Prolidase</fullName>
    </alternativeName>
</protein>
<comment type="function">
    <text evidence="3">Catalyzes the removal of a penultimate prolyl residue from the N-termini of peptides.</text>
</comment>
<dbReference type="Proteomes" id="UP000053317">
    <property type="component" value="Unassembled WGS sequence"/>
</dbReference>
<keyword evidence="6" id="KW-0031">Aminopeptidase</keyword>